<dbReference type="Proteomes" id="UP000464495">
    <property type="component" value="Chromosome"/>
</dbReference>
<dbReference type="GO" id="GO:0005775">
    <property type="term" value="C:vacuolar lumen"/>
    <property type="evidence" value="ECO:0007669"/>
    <property type="project" value="TreeGrafter"/>
</dbReference>
<evidence type="ECO:0000256" key="6">
    <source>
        <dbReference type="ARBA" id="ARBA00022692"/>
    </source>
</evidence>
<dbReference type="SUPFAM" id="SSF53474">
    <property type="entry name" value="alpha/beta-Hydrolases"/>
    <property type="match status" value="1"/>
</dbReference>
<dbReference type="Pfam" id="PF26363">
    <property type="entry name" value="Phospholipase-like"/>
    <property type="match status" value="1"/>
</dbReference>
<dbReference type="Gene3D" id="3.40.50.1820">
    <property type="entry name" value="alpha/beta hydrolase"/>
    <property type="match status" value="1"/>
</dbReference>
<keyword evidence="13" id="KW-0443">Lipid metabolism</keyword>
<dbReference type="GO" id="GO:0006660">
    <property type="term" value="P:phosphatidylserine catabolic process"/>
    <property type="evidence" value="ECO:0007669"/>
    <property type="project" value="TreeGrafter"/>
</dbReference>
<keyword evidence="7" id="KW-0967">Endosome</keyword>
<evidence type="ECO:0000256" key="13">
    <source>
        <dbReference type="ARBA" id="ARBA00023098"/>
    </source>
</evidence>
<dbReference type="GO" id="GO:0034496">
    <property type="term" value="P:multivesicular body membrane disassembly"/>
    <property type="evidence" value="ECO:0007669"/>
    <property type="project" value="TreeGrafter"/>
</dbReference>
<gene>
    <name evidence="17" type="ORF">GO499_03450</name>
</gene>
<keyword evidence="12" id="KW-0072">Autophagy</keyword>
<comment type="catalytic activity">
    <reaction evidence="1">
        <text>a triacylglycerol + H2O = a diacylglycerol + a fatty acid + H(+)</text>
        <dbReference type="Rhea" id="RHEA:12044"/>
        <dbReference type="ChEBI" id="CHEBI:15377"/>
        <dbReference type="ChEBI" id="CHEBI:15378"/>
        <dbReference type="ChEBI" id="CHEBI:17855"/>
        <dbReference type="ChEBI" id="CHEBI:18035"/>
        <dbReference type="ChEBI" id="CHEBI:28868"/>
        <dbReference type="EC" id="3.1.1.3"/>
    </reaction>
</comment>
<comment type="subunit">
    <text evidence="4">Binds to both phosphatidylinositol (PI) and phosphatidylinositol 3,5-bisphosphate (PIP2).</text>
</comment>
<organism evidence="17 18">
    <name type="scientific">Algicella marina</name>
    <dbReference type="NCBI Taxonomy" id="2683284"/>
    <lineage>
        <taxon>Bacteria</taxon>
        <taxon>Pseudomonadati</taxon>
        <taxon>Pseudomonadota</taxon>
        <taxon>Alphaproteobacteria</taxon>
        <taxon>Rhodobacterales</taxon>
        <taxon>Paracoccaceae</taxon>
        <taxon>Algicella</taxon>
    </lineage>
</organism>
<evidence type="ECO:0000256" key="4">
    <source>
        <dbReference type="ARBA" id="ARBA00011137"/>
    </source>
</evidence>
<evidence type="ECO:0000256" key="7">
    <source>
        <dbReference type="ARBA" id="ARBA00022753"/>
    </source>
</evidence>
<dbReference type="GO" id="GO:0004806">
    <property type="term" value="F:triacylglycerol lipase activity"/>
    <property type="evidence" value="ECO:0007669"/>
    <property type="project" value="UniProtKB-EC"/>
</dbReference>
<keyword evidence="14" id="KW-0472">Membrane</keyword>
<dbReference type="GO" id="GO:0046461">
    <property type="term" value="P:neutral lipid catabolic process"/>
    <property type="evidence" value="ECO:0007669"/>
    <property type="project" value="TreeGrafter"/>
</dbReference>
<keyword evidence="9" id="KW-0442">Lipid degradation</keyword>
<dbReference type="GO" id="GO:0016020">
    <property type="term" value="C:membrane"/>
    <property type="evidence" value="ECO:0007669"/>
    <property type="project" value="TreeGrafter"/>
</dbReference>
<evidence type="ECO:0000256" key="8">
    <source>
        <dbReference type="ARBA" id="ARBA00022801"/>
    </source>
</evidence>
<keyword evidence="15" id="KW-0325">Glycoprotein</keyword>
<sequence>MATIQEYALMSQAVYADEPQIPGWACANFHSGLGTGLQAAVFTRGASTVVAYKGTTPSNTNDLLADLKLGVGMNTSYFWNAEAYAARYAPGEVVFTGHSLGGAIAQIVGNRRRLPFVTFNAPGVALFASRNVLTSMPHMTAVRLVGGTLSAFRHPIQMVRDVRSAFHSSLGVNYRLSGDVISQVGLHYGNLVSIQGAGDPLTQHGIGTMITALEGQGYGDITFPN</sequence>
<proteinExistence type="predicted"/>
<evidence type="ECO:0000256" key="11">
    <source>
        <dbReference type="ARBA" id="ARBA00022989"/>
    </source>
</evidence>
<evidence type="ECO:0000256" key="12">
    <source>
        <dbReference type="ARBA" id="ARBA00023006"/>
    </source>
</evidence>
<name>A0A6P1SY79_9RHOB</name>
<evidence type="ECO:0000256" key="3">
    <source>
        <dbReference type="ARBA" id="ARBA00004343"/>
    </source>
</evidence>
<dbReference type="PANTHER" id="PTHR47175">
    <property type="entry name" value="LIPASE ATG15-RELATED"/>
    <property type="match status" value="1"/>
</dbReference>
<dbReference type="EC" id="3.1.1.3" evidence="5"/>
<dbReference type="EMBL" id="CP046620">
    <property type="protein sequence ID" value="QHQ34313.1"/>
    <property type="molecule type" value="Genomic_DNA"/>
</dbReference>
<keyword evidence="6" id="KW-0812">Transmembrane</keyword>
<dbReference type="PANTHER" id="PTHR47175:SF2">
    <property type="entry name" value="LIPASE ATG15-RELATED"/>
    <property type="match status" value="1"/>
</dbReference>
<protein>
    <recommendedName>
        <fullName evidence="5">triacylglycerol lipase</fullName>
        <ecNumber evidence="5">3.1.1.3</ecNumber>
    </recommendedName>
    <alternativeName>
        <fullName evidence="16">Autophagy-related protein 15</fullName>
    </alternativeName>
</protein>
<dbReference type="AlphaFoldDB" id="A0A6P1SY79"/>
<evidence type="ECO:0000256" key="14">
    <source>
        <dbReference type="ARBA" id="ARBA00023136"/>
    </source>
</evidence>
<keyword evidence="18" id="KW-1185">Reference proteome</keyword>
<evidence type="ECO:0000256" key="9">
    <source>
        <dbReference type="ARBA" id="ARBA00022963"/>
    </source>
</evidence>
<keyword evidence="8" id="KW-0378">Hydrolase</keyword>
<evidence type="ECO:0000313" key="17">
    <source>
        <dbReference type="EMBL" id="QHQ34313.1"/>
    </source>
</evidence>
<evidence type="ECO:0000256" key="15">
    <source>
        <dbReference type="ARBA" id="ARBA00023180"/>
    </source>
</evidence>
<dbReference type="KEGG" id="amaq:GO499_03450"/>
<evidence type="ECO:0000256" key="10">
    <source>
        <dbReference type="ARBA" id="ARBA00022968"/>
    </source>
</evidence>
<dbReference type="InterPro" id="IPR050805">
    <property type="entry name" value="ATG15_Lipase"/>
</dbReference>
<evidence type="ECO:0000256" key="2">
    <source>
        <dbReference type="ARBA" id="ARBA00004270"/>
    </source>
</evidence>
<comment type="subcellular location">
    <subcellularLocation>
        <location evidence="3">Endosome</location>
        <location evidence="3">Multivesicular body membrane</location>
        <topology evidence="3">Single-pass type II membrane protein</topology>
    </subcellularLocation>
    <subcellularLocation>
        <location evidence="2">Prevacuolar compartment membrane</location>
        <topology evidence="2">Single-pass type II membrane protein</topology>
    </subcellularLocation>
</comment>
<keyword evidence="11" id="KW-1133">Transmembrane helix</keyword>
<evidence type="ECO:0000256" key="1">
    <source>
        <dbReference type="ARBA" id="ARBA00001024"/>
    </source>
</evidence>
<evidence type="ECO:0000313" key="18">
    <source>
        <dbReference type="Proteomes" id="UP000464495"/>
    </source>
</evidence>
<dbReference type="GO" id="GO:0004620">
    <property type="term" value="F:phospholipase activity"/>
    <property type="evidence" value="ECO:0007669"/>
    <property type="project" value="TreeGrafter"/>
</dbReference>
<dbReference type="InterPro" id="IPR029058">
    <property type="entry name" value="AB_hydrolase_fold"/>
</dbReference>
<dbReference type="RefSeq" id="WP_161860884.1">
    <property type="nucleotide sequence ID" value="NZ_CP046620.1"/>
</dbReference>
<reference evidence="17 18" key="1">
    <citation type="submission" date="2019-12" db="EMBL/GenBank/DDBJ databases">
        <title>Complete genome sequence of Algicella marina strain 9Alg 56(T) isolated from the red alga Tichocarpus crinitus.</title>
        <authorList>
            <person name="Kim S.-G."/>
            <person name="Nedashkovskaya O.I."/>
        </authorList>
    </citation>
    <scope>NUCLEOTIDE SEQUENCE [LARGE SCALE GENOMIC DNA]</scope>
    <source>
        <strain evidence="17 18">9Alg 56</strain>
    </source>
</reference>
<keyword evidence="10" id="KW-0735">Signal-anchor</keyword>
<evidence type="ECO:0000256" key="5">
    <source>
        <dbReference type="ARBA" id="ARBA00013279"/>
    </source>
</evidence>
<accession>A0A6P1SY79</accession>
<evidence type="ECO:0000256" key="16">
    <source>
        <dbReference type="ARBA" id="ARBA00029828"/>
    </source>
</evidence>